<dbReference type="Gene3D" id="3.40.50.300">
    <property type="entry name" value="P-loop containing nucleotide triphosphate hydrolases"/>
    <property type="match status" value="1"/>
</dbReference>
<keyword evidence="4 9" id="KW-0547">Nucleotide-binding</keyword>
<gene>
    <name evidence="11" type="ORF">FHS19_002551</name>
</gene>
<evidence type="ECO:0000313" key="12">
    <source>
        <dbReference type="Proteomes" id="UP000517523"/>
    </source>
</evidence>
<evidence type="ECO:0000313" key="11">
    <source>
        <dbReference type="EMBL" id="MBB3127897.1"/>
    </source>
</evidence>
<dbReference type="GO" id="GO:0004674">
    <property type="term" value="F:protein serine/threonine kinase activity"/>
    <property type="evidence" value="ECO:0007669"/>
    <property type="project" value="UniProtKB-KW"/>
</dbReference>
<comment type="catalytic activity">
    <reaction evidence="7">
        <text>L-threonyl-[protein] + ATP = O-phospho-L-threonyl-[protein] + ADP + H(+)</text>
        <dbReference type="Rhea" id="RHEA:46608"/>
        <dbReference type="Rhea" id="RHEA-COMP:11060"/>
        <dbReference type="Rhea" id="RHEA-COMP:11605"/>
        <dbReference type="ChEBI" id="CHEBI:15378"/>
        <dbReference type="ChEBI" id="CHEBI:30013"/>
        <dbReference type="ChEBI" id="CHEBI:30616"/>
        <dbReference type="ChEBI" id="CHEBI:61977"/>
        <dbReference type="ChEBI" id="CHEBI:456216"/>
        <dbReference type="EC" id="2.7.11.1"/>
    </reaction>
</comment>
<evidence type="ECO:0000256" key="4">
    <source>
        <dbReference type="ARBA" id="ARBA00022741"/>
    </source>
</evidence>
<dbReference type="Pfam" id="PF00069">
    <property type="entry name" value="Pkinase"/>
    <property type="match status" value="1"/>
</dbReference>
<dbReference type="SMART" id="SM00220">
    <property type="entry name" value="S_TKc"/>
    <property type="match status" value="1"/>
</dbReference>
<dbReference type="PANTHER" id="PTHR24363">
    <property type="entry name" value="SERINE/THREONINE PROTEIN KINASE"/>
    <property type="match status" value="1"/>
</dbReference>
<evidence type="ECO:0000256" key="8">
    <source>
        <dbReference type="ARBA" id="ARBA00048679"/>
    </source>
</evidence>
<dbReference type="GO" id="GO:0005524">
    <property type="term" value="F:ATP binding"/>
    <property type="evidence" value="ECO:0007669"/>
    <property type="project" value="UniProtKB-UniRule"/>
</dbReference>
<evidence type="ECO:0000256" key="2">
    <source>
        <dbReference type="ARBA" id="ARBA00022527"/>
    </source>
</evidence>
<dbReference type="SUPFAM" id="SSF52540">
    <property type="entry name" value="P-loop containing nucleoside triphosphate hydrolases"/>
    <property type="match status" value="1"/>
</dbReference>
<evidence type="ECO:0000256" key="6">
    <source>
        <dbReference type="ARBA" id="ARBA00022840"/>
    </source>
</evidence>
<dbReference type="Proteomes" id="UP000517523">
    <property type="component" value="Unassembled WGS sequence"/>
</dbReference>
<organism evidence="11 12">
    <name type="scientific">Paenibacillus rhizosphaerae</name>
    <dbReference type="NCBI Taxonomy" id="297318"/>
    <lineage>
        <taxon>Bacteria</taxon>
        <taxon>Bacillati</taxon>
        <taxon>Bacillota</taxon>
        <taxon>Bacilli</taxon>
        <taxon>Bacillales</taxon>
        <taxon>Paenibacillaceae</taxon>
        <taxon>Paenibacillus</taxon>
    </lineage>
</organism>
<dbReference type="Gene3D" id="3.30.200.20">
    <property type="entry name" value="Phosphorylase Kinase, domain 1"/>
    <property type="match status" value="1"/>
</dbReference>
<dbReference type="SUPFAM" id="SSF56112">
    <property type="entry name" value="Protein kinase-like (PK-like)"/>
    <property type="match status" value="1"/>
</dbReference>
<proteinExistence type="predicted"/>
<dbReference type="PROSITE" id="PS00107">
    <property type="entry name" value="PROTEIN_KINASE_ATP"/>
    <property type="match status" value="1"/>
</dbReference>
<dbReference type="PANTHER" id="PTHR24363:SF0">
    <property type="entry name" value="SERINE_THREONINE KINASE LIKE DOMAIN CONTAINING 1"/>
    <property type="match status" value="1"/>
</dbReference>
<protein>
    <recommendedName>
        <fullName evidence="1">non-specific serine/threonine protein kinase</fullName>
        <ecNumber evidence="1">2.7.11.1</ecNumber>
    </recommendedName>
</protein>
<feature type="binding site" evidence="9">
    <location>
        <position position="56"/>
    </location>
    <ligand>
        <name>ATP</name>
        <dbReference type="ChEBI" id="CHEBI:30616"/>
    </ligand>
</feature>
<keyword evidence="2" id="KW-0723">Serine/threonine-protein kinase</keyword>
<sequence length="503" mass="56117">MSFRKVVYTMSHPSRLRPGQRIGGRYEVIANIGEGGMSRVYLAADLKLPGKQWAVKETASRPELLQGLQDEAELLISLSHPRLPRIVDFFVSDEEGFGYLVMDFIQGVTLEKHFKENHYRLPAGTILGIANQLLEVLEYLHEHEPAVIFRDLKPSNIMLARQLEVRLIDFGIARNYKQDQYQDTVKLGTVGFAAPEQYGLGQSDARSDLYGLGALLLYLSTGGKCSEWKEGVQELIRPDVPKGMIPIIRRLLSFEPEDRYQSAKEVRSVLGSIGMLGTGPVELKGGRKRGFPGTLAIAVMGAGSGTGTTHTAIAVAHYLARSYGKVALVEMNLQSPAFGRIQRIAAGRTDSVQTGERKFEVQGVDYWRQTGRADVITLLGGSYSFVVMDLGAYFGNDRLEEFLRADIPIIVGSGAEWKHQDLVGLVQQLASHPQHKWLYFLPLAPQDAVHRLRRTLGTSQVFSIPLQVDPFDQCDEMDRAFVRIFQGLLPAAERRRKFRFGLS</sequence>
<dbReference type="InterPro" id="IPR000719">
    <property type="entry name" value="Prot_kinase_dom"/>
</dbReference>
<evidence type="ECO:0000256" key="9">
    <source>
        <dbReference type="PROSITE-ProRule" id="PRU10141"/>
    </source>
</evidence>
<comment type="catalytic activity">
    <reaction evidence="8">
        <text>L-seryl-[protein] + ATP = O-phospho-L-seryl-[protein] + ADP + H(+)</text>
        <dbReference type="Rhea" id="RHEA:17989"/>
        <dbReference type="Rhea" id="RHEA-COMP:9863"/>
        <dbReference type="Rhea" id="RHEA-COMP:11604"/>
        <dbReference type="ChEBI" id="CHEBI:15378"/>
        <dbReference type="ChEBI" id="CHEBI:29999"/>
        <dbReference type="ChEBI" id="CHEBI:30616"/>
        <dbReference type="ChEBI" id="CHEBI:83421"/>
        <dbReference type="ChEBI" id="CHEBI:456216"/>
        <dbReference type="EC" id="2.7.11.1"/>
    </reaction>
</comment>
<keyword evidence="3 11" id="KW-0808">Transferase</keyword>
<accession>A0A839TT47</accession>
<dbReference type="Gene3D" id="1.10.510.10">
    <property type="entry name" value="Transferase(Phosphotransferase) domain 1"/>
    <property type="match status" value="1"/>
</dbReference>
<name>A0A839TT47_9BACL</name>
<evidence type="ECO:0000256" key="1">
    <source>
        <dbReference type="ARBA" id="ARBA00012513"/>
    </source>
</evidence>
<evidence type="ECO:0000256" key="5">
    <source>
        <dbReference type="ARBA" id="ARBA00022777"/>
    </source>
</evidence>
<dbReference type="EC" id="2.7.11.1" evidence="1"/>
<evidence type="ECO:0000259" key="10">
    <source>
        <dbReference type="PROSITE" id="PS50011"/>
    </source>
</evidence>
<comment type="caution">
    <text evidence="11">The sequence shown here is derived from an EMBL/GenBank/DDBJ whole genome shotgun (WGS) entry which is preliminary data.</text>
</comment>
<dbReference type="CDD" id="cd14014">
    <property type="entry name" value="STKc_PknB_like"/>
    <property type="match status" value="1"/>
</dbReference>
<reference evidence="11 12" key="1">
    <citation type="submission" date="2020-08" db="EMBL/GenBank/DDBJ databases">
        <title>Genomic Encyclopedia of Type Strains, Phase III (KMG-III): the genomes of soil and plant-associated and newly described type strains.</title>
        <authorList>
            <person name="Whitman W."/>
        </authorList>
    </citation>
    <scope>NUCLEOTIDE SEQUENCE [LARGE SCALE GENOMIC DNA]</scope>
    <source>
        <strain evidence="11 12">CECT 5831</strain>
    </source>
</reference>
<dbReference type="InterPro" id="IPR011009">
    <property type="entry name" value="Kinase-like_dom_sf"/>
</dbReference>
<keyword evidence="5 11" id="KW-0418">Kinase</keyword>
<dbReference type="InterPro" id="IPR027417">
    <property type="entry name" value="P-loop_NTPase"/>
</dbReference>
<feature type="domain" description="Protein kinase" evidence="10">
    <location>
        <begin position="26"/>
        <end position="270"/>
    </location>
</feature>
<evidence type="ECO:0000256" key="7">
    <source>
        <dbReference type="ARBA" id="ARBA00047899"/>
    </source>
</evidence>
<evidence type="ECO:0000256" key="3">
    <source>
        <dbReference type="ARBA" id="ARBA00022679"/>
    </source>
</evidence>
<dbReference type="PROSITE" id="PS50011">
    <property type="entry name" value="PROTEIN_KINASE_DOM"/>
    <property type="match status" value="1"/>
</dbReference>
<dbReference type="EMBL" id="JACHXJ010000002">
    <property type="protein sequence ID" value="MBB3127897.1"/>
    <property type="molecule type" value="Genomic_DNA"/>
</dbReference>
<dbReference type="AlphaFoldDB" id="A0A839TT47"/>
<keyword evidence="6 9" id="KW-0067">ATP-binding</keyword>
<dbReference type="InterPro" id="IPR017441">
    <property type="entry name" value="Protein_kinase_ATP_BS"/>
</dbReference>